<feature type="non-terminal residue" evidence="16">
    <location>
        <position position="1"/>
    </location>
</feature>
<keyword evidence="10" id="KW-0067">ATP-binding</keyword>
<dbReference type="Gene3D" id="3.30.56.10">
    <property type="match status" value="2"/>
</dbReference>
<proteinExistence type="inferred from homology"/>
<evidence type="ECO:0000313" key="16">
    <source>
        <dbReference type="EMBL" id="KAG9510108.1"/>
    </source>
</evidence>
<dbReference type="Proteomes" id="UP000825002">
    <property type="component" value="Unassembled WGS sequence"/>
</dbReference>
<dbReference type="InterPro" id="IPR040659">
    <property type="entry name" value="PhetRS_B1"/>
</dbReference>
<evidence type="ECO:0000256" key="10">
    <source>
        <dbReference type="ARBA" id="ARBA00022840"/>
    </source>
</evidence>
<keyword evidence="17" id="KW-1185">Reference proteome</keyword>
<dbReference type="InterPro" id="IPR045060">
    <property type="entry name" value="Phe-tRNA-ligase_IIc_bsu"/>
</dbReference>
<keyword evidence="12" id="KW-0648">Protein biosynthesis</keyword>
<keyword evidence="8" id="KW-0479">Metal-binding</keyword>
<evidence type="ECO:0000256" key="1">
    <source>
        <dbReference type="ARBA" id="ARBA00001946"/>
    </source>
</evidence>
<keyword evidence="13" id="KW-0030">Aminoacyl-tRNA synthetase</keyword>
<evidence type="ECO:0000256" key="8">
    <source>
        <dbReference type="ARBA" id="ARBA00022723"/>
    </source>
</evidence>
<evidence type="ECO:0000256" key="14">
    <source>
        <dbReference type="ARBA" id="ARBA00033189"/>
    </source>
</evidence>
<evidence type="ECO:0000256" key="7">
    <source>
        <dbReference type="ARBA" id="ARBA00022598"/>
    </source>
</evidence>
<evidence type="ECO:0000256" key="3">
    <source>
        <dbReference type="ARBA" id="ARBA00007438"/>
    </source>
</evidence>
<dbReference type="Pfam" id="PF03484">
    <property type="entry name" value="B5"/>
    <property type="match status" value="1"/>
</dbReference>
<keyword evidence="7 16" id="KW-0436">Ligase</keyword>
<dbReference type="SMART" id="SM00873">
    <property type="entry name" value="B3_4"/>
    <property type="match status" value="1"/>
</dbReference>
<evidence type="ECO:0000256" key="5">
    <source>
        <dbReference type="ARBA" id="ARBA00017032"/>
    </source>
</evidence>
<evidence type="ECO:0000256" key="11">
    <source>
        <dbReference type="ARBA" id="ARBA00022842"/>
    </source>
</evidence>
<evidence type="ECO:0000256" key="6">
    <source>
        <dbReference type="ARBA" id="ARBA00022490"/>
    </source>
</evidence>
<dbReference type="Pfam" id="PF18262">
    <property type="entry name" value="PhetRS_B1"/>
    <property type="match status" value="1"/>
</dbReference>
<comment type="similarity">
    <text evidence="3">Belongs to the phenylalanyl-tRNA synthetase beta subunit family. Type 2 subfamily.</text>
</comment>
<dbReference type="SUPFAM" id="SSF56037">
    <property type="entry name" value="PheT/TilS domain"/>
    <property type="match status" value="1"/>
</dbReference>
<evidence type="ECO:0000313" key="17">
    <source>
        <dbReference type="Proteomes" id="UP000825002"/>
    </source>
</evidence>
<evidence type="ECO:0000256" key="12">
    <source>
        <dbReference type="ARBA" id="ARBA00022917"/>
    </source>
</evidence>
<feature type="domain" description="B5" evidence="15">
    <location>
        <begin position="314"/>
        <end position="393"/>
    </location>
</feature>
<gene>
    <name evidence="16" type="primary">Farsb</name>
    <name evidence="16" type="ORF">GZH46_01357</name>
</gene>
<protein>
    <recommendedName>
        <fullName evidence="5">Phenylalanine--tRNA ligase beta subunit</fullName>
        <ecNumber evidence="4">6.1.1.20</ecNumber>
    </recommendedName>
    <alternativeName>
        <fullName evidence="14">Phenylalanyl-tRNA synthetase beta subunit</fullName>
    </alternativeName>
</protein>
<dbReference type="InterPro" id="IPR005146">
    <property type="entry name" value="B3/B4_tRNA-bd"/>
</dbReference>
<evidence type="ECO:0000256" key="2">
    <source>
        <dbReference type="ARBA" id="ARBA00004496"/>
    </source>
</evidence>
<dbReference type="InterPro" id="IPR004531">
    <property type="entry name" value="Phe-tRNA-synth_IIc_bsu_arc_euk"/>
</dbReference>
<dbReference type="SMART" id="SM00874">
    <property type="entry name" value="B5"/>
    <property type="match status" value="1"/>
</dbReference>
<evidence type="ECO:0000259" key="15">
    <source>
        <dbReference type="PROSITE" id="PS51483"/>
    </source>
</evidence>
<dbReference type="PANTHER" id="PTHR10947:SF0">
    <property type="entry name" value="PHENYLALANINE--TRNA LIGASE BETA SUBUNIT"/>
    <property type="match status" value="1"/>
</dbReference>
<sequence length="612" mass="68359">MPTVNVKRDVLFQLIGKEYTEEQFDALCFEFGIELDEVTSEKQIALKECGTIESDPPAKSNDISSTDHSEDIIYKIDVPANRYDLLSVEGLSQALSIFQGLVSPPSYKTLSSQLDSNLFSVDQHVMNIRSVLVGAVIKGVNLSQQVLDSFIDLQDKLHQNIGRKRALVSIGTHDLDKITGPFRYTACPPNQLKFVPLNQTKEYTGLEMMDLYSDSHLKQYLHLIRDKPRYPVIYDKNNVVLSMPPIINGNVSKLTLDTKNILIEITATDRAKAIIALDTIVTMLISSTAVKNPYVVEQISVVYPDGRKYATPNLDYHSETISPNYINGHLGLNLSDEEISTLLIRMGIRARPIERVNKKLIEVDIPPTRHDILNDCDIMEDVGIAYGYDNIPQTLPKCATISSQVPINKLSNLVRHETSRCGYTEALTFALCSEDEISTMLRRPIAINDAVKIQNPKTQEFQVARTSLLPGLLKTISSNKRMPLPIKLFEVSDVVLVDSQKDIGARNERRISAIHYGGKTACFELVHGLLDRLMRFLNVPYCDPTSANKSIGYYIEGSDNEVHLPGRSGVIMCRGRPVGTIGILHPDVLGKFELNLPSSTMELNLENIYIQG</sequence>
<dbReference type="InterPro" id="IPR009061">
    <property type="entry name" value="DNA-bd_dom_put_sf"/>
</dbReference>
<dbReference type="GO" id="GO:0016874">
    <property type="term" value="F:ligase activity"/>
    <property type="evidence" value="ECO:0007669"/>
    <property type="project" value="UniProtKB-KW"/>
</dbReference>
<keyword evidence="6" id="KW-0963">Cytoplasm</keyword>
<dbReference type="SUPFAM" id="SSF46955">
    <property type="entry name" value="Putative DNA-binding domain"/>
    <property type="match status" value="2"/>
</dbReference>
<name>A0ABQ7S9K0_9ACAR</name>
<dbReference type="InterPro" id="IPR045864">
    <property type="entry name" value="aa-tRNA-synth_II/BPL/LPL"/>
</dbReference>
<dbReference type="NCBIfam" id="TIGR00471">
    <property type="entry name" value="pheT_arch"/>
    <property type="match status" value="1"/>
</dbReference>
<dbReference type="Gene3D" id="3.30.930.10">
    <property type="entry name" value="Bira Bifunctional Protein, Domain 2"/>
    <property type="match status" value="1"/>
</dbReference>
<comment type="cofactor">
    <cofactor evidence="1">
        <name>Mg(2+)</name>
        <dbReference type="ChEBI" id="CHEBI:18420"/>
    </cofactor>
</comment>
<dbReference type="EMBL" id="JAIFTH010000231">
    <property type="protein sequence ID" value="KAG9510108.1"/>
    <property type="molecule type" value="Genomic_DNA"/>
</dbReference>
<dbReference type="Pfam" id="PF17759">
    <property type="entry name" value="tRNA_synthFbeta"/>
    <property type="match status" value="1"/>
</dbReference>
<dbReference type="InterPro" id="IPR005147">
    <property type="entry name" value="tRNA_synthase_B5-dom"/>
</dbReference>
<dbReference type="InterPro" id="IPR041616">
    <property type="entry name" value="PheRS_beta_core"/>
</dbReference>
<dbReference type="EC" id="6.1.1.20" evidence="4"/>
<accession>A0ABQ7S9K0</accession>
<evidence type="ECO:0000256" key="4">
    <source>
        <dbReference type="ARBA" id="ARBA00012814"/>
    </source>
</evidence>
<comment type="subcellular location">
    <subcellularLocation>
        <location evidence="2">Cytoplasm</location>
    </subcellularLocation>
</comment>
<evidence type="ECO:0000256" key="9">
    <source>
        <dbReference type="ARBA" id="ARBA00022741"/>
    </source>
</evidence>
<organism evidence="16 17">
    <name type="scientific">Fragariocoptes setiger</name>
    <dbReference type="NCBI Taxonomy" id="1670756"/>
    <lineage>
        <taxon>Eukaryota</taxon>
        <taxon>Metazoa</taxon>
        <taxon>Ecdysozoa</taxon>
        <taxon>Arthropoda</taxon>
        <taxon>Chelicerata</taxon>
        <taxon>Arachnida</taxon>
        <taxon>Acari</taxon>
        <taxon>Acariformes</taxon>
        <taxon>Trombidiformes</taxon>
        <taxon>Prostigmata</taxon>
        <taxon>Eupodina</taxon>
        <taxon>Eriophyoidea</taxon>
        <taxon>Phytoptidae</taxon>
        <taxon>Fragariocoptes</taxon>
    </lineage>
</organism>
<comment type="caution">
    <text evidence="16">The sequence shown here is derived from an EMBL/GenBank/DDBJ whole genome shotgun (WGS) entry which is preliminary data.</text>
</comment>
<dbReference type="Pfam" id="PF03483">
    <property type="entry name" value="B3_4"/>
    <property type="match status" value="1"/>
</dbReference>
<dbReference type="InterPro" id="IPR020825">
    <property type="entry name" value="Phe-tRNA_synthase-like_B3/B4"/>
</dbReference>
<dbReference type="PANTHER" id="PTHR10947">
    <property type="entry name" value="PHENYLALANYL-TRNA SYNTHETASE BETA CHAIN AND LEUCINE-RICH REPEAT-CONTAINING PROTEIN 47"/>
    <property type="match status" value="1"/>
</dbReference>
<dbReference type="Gene3D" id="3.50.40.10">
    <property type="entry name" value="Phenylalanyl-trna Synthetase, Chain B, domain 3"/>
    <property type="match status" value="1"/>
</dbReference>
<dbReference type="CDD" id="cd00769">
    <property type="entry name" value="PheRS_beta_core"/>
    <property type="match status" value="1"/>
</dbReference>
<dbReference type="SUPFAM" id="SSF55681">
    <property type="entry name" value="Class II aaRS and biotin synthetases"/>
    <property type="match status" value="1"/>
</dbReference>
<evidence type="ECO:0000256" key="13">
    <source>
        <dbReference type="ARBA" id="ARBA00023146"/>
    </source>
</evidence>
<dbReference type="PROSITE" id="PS51483">
    <property type="entry name" value="B5"/>
    <property type="match status" value="1"/>
</dbReference>
<keyword evidence="9" id="KW-0547">Nucleotide-binding</keyword>
<keyword evidence="11" id="KW-0460">Magnesium</keyword>
<reference evidence="16 17" key="1">
    <citation type="submission" date="2020-10" db="EMBL/GenBank/DDBJ databases">
        <authorList>
            <person name="Klimov P.B."/>
            <person name="Dyachkov S.M."/>
            <person name="Chetverikov P.E."/>
        </authorList>
    </citation>
    <scope>NUCLEOTIDE SEQUENCE [LARGE SCALE GENOMIC DNA]</scope>
    <source>
        <strain evidence="16">BMOC 18-1129-001#AD2665</strain>
        <tissue evidence="16">Entire mites</tissue>
    </source>
</reference>